<feature type="compositionally biased region" description="Basic residues" evidence="1">
    <location>
        <begin position="628"/>
        <end position="638"/>
    </location>
</feature>
<keyword evidence="3" id="KW-1185">Reference proteome</keyword>
<evidence type="ECO:0000256" key="1">
    <source>
        <dbReference type="SAM" id="MobiDB-lite"/>
    </source>
</evidence>
<accession>A0A8H4WQN2</accession>
<dbReference type="Proteomes" id="UP000622797">
    <property type="component" value="Unassembled WGS sequence"/>
</dbReference>
<organism evidence="2 3">
    <name type="scientific">Fusarium sarcochroum</name>
    <dbReference type="NCBI Taxonomy" id="1208366"/>
    <lineage>
        <taxon>Eukaryota</taxon>
        <taxon>Fungi</taxon>
        <taxon>Dikarya</taxon>
        <taxon>Ascomycota</taxon>
        <taxon>Pezizomycotina</taxon>
        <taxon>Sordariomycetes</taxon>
        <taxon>Hypocreomycetidae</taxon>
        <taxon>Hypocreales</taxon>
        <taxon>Nectriaceae</taxon>
        <taxon>Fusarium</taxon>
        <taxon>Fusarium lateritium species complex</taxon>
    </lineage>
</organism>
<sequence length="638" mass="73619">MPDISTPALPVLRLRGTTATELVIPHQKIKQPDGPWIAHPDLIDEEFNSRYKIGNHLPDITMADCREIWKEQLERQKDMLRGSKPEDFEMRAVIAIGQLVNMPIMLGMADHKLALAVEKQYVGAHHYLLPRFLTSPSCIDAFGSEWGMNARGIYYRHYYSPAWVTADHSLWLPSLDGTDWTHHAEEGRRARARSFVKHTLNNEGWAKSEYAWEADAWTDIFGFMRDDPVLSVSSDKHEYNTMGKKVHPVSCLLTGESRLIKRIPDATFGLSTFKPRHYQNCIGQWDLDHDRLEALKVHRHCGLRSDPRWSTNNLAFPFAAYEAKGWSGDCREARRQACSAGAVYLDMLDRLARTPGKLGDKPGAYQTDQSRSTQVFTFTSFGAHWHISVGYKRPRLRREFAGREGMSESVYVFQRIWSGRVTTERRAWELLSLIDQIHLWGATDFRDFVIRHLKPWHEFCKACYINDVDFACTAPETSTTFRENNHQFKTAGPVVQLPGWAKHLQEETRLKLEDSLGFHLFQALIKYRAPNQPKSDRFPDMRRCAIDQCGVMAEDPGYPLASMEEVETHLREEHGLGFQSVVEMQGDIPTRDNMLRYKFPCLVRKYDKRHREGSIDGDDCTVPESSPKRKKRKSYYRP</sequence>
<evidence type="ECO:0000313" key="2">
    <source>
        <dbReference type="EMBL" id="KAF4946264.1"/>
    </source>
</evidence>
<comment type="caution">
    <text evidence="2">The sequence shown here is derived from an EMBL/GenBank/DDBJ whole genome shotgun (WGS) entry which is preliminary data.</text>
</comment>
<dbReference type="EMBL" id="JABEXW010001180">
    <property type="protein sequence ID" value="KAF4946264.1"/>
    <property type="molecule type" value="Genomic_DNA"/>
</dbReference>
<feature type="region of interest" description="Disordered" evidence="1">
    <location>
        <begin position="609"/>
        <end position="638"/>
    </location>
</feature>
<evidence type="ECO:0000313" key="3">
    <source>
        <dbReference type="Proteomes" id="UP000622797"/>
    </source>
</evidence>
<gene>
    <name evidence="2" type="ORF">FSARC_14238</name>
</gene>
<proteinExistence type="predicted"/>
<reference evidence="2" key="1">
    <citation type="journal article" date="2020" name="BMC Genomics">
        <title>Correction to: Identification and distribution of gene clusters required for synthesis of sphingolipid metabolism inhibitors in diverse species of the filamentous fungus Fusarium.</title>
        <authorList>
            <person name="Kim H.S."/>
            <person name="Lohmar J.M."/>
            <person name="Busman M."/>
            <person name="Brown D.W."/>
            <person name="Naumann T.A."/>
            <person name="Divon H.H."/>
            <person name="Lysoe E."/>
            <person name="Uhlig S."/>
            <person name="Proctor R.H."/>
        </authorList>
    </citation>
    <scope>NUCLEOTIDE SEQUENCE</scope>
    <source>
        <strain evidence="2">NRRL 20472</strain>
    </source>
</reference>
<reference evidence="2" key="2">
    <citation type="submission" date="2020-05" db="EMBL/GenBank/DDBJ databases">
        <authorList>
            <person name="Kim H.-S."/>
            <person name="Proctor R.H."/>
            <person name="Brown D.W."/>
        </authorList>
    </citation>
    <scope>NUCLEOTIDE SEQUENCE</scope>
    <source>
        <strain evidence="2">NRRL 20472</strain>
    </source>
</reference>
<name>A0A8H4WQN2_9HYPO</name>
<dbReference type="AlphaFoldDB" id="A0A8H4WQN2"/>
<dbReference type="OrthoDB" id="191139at2759"/>
<protein>
    <submittedName>
        <fullName evidence="2">Uncharacterized protein</fullName>
    </submittedName>
</protein>